<dbReference type="PANTHER" id="PTHR47955">
    <property type="entry name" value="CYTOCHROME P450 FAMILY 71 PROTEIN"/>
    <property type="match status" value="1"/>
</dbReference>
<protein>
    <submittedName>
        <fullName evidence="4">Uncharacterized protein</fullName>
    </submittedName>
</protein>
<keyword evidence="5" id="KW-1185">Reference proteome</keyword>
<comment type="similarity">
    <text evidence="1">Belongs to the cytochrome P450 family.</text>
</comment>
<dbReference type="EMBL" id="SPHZ02000009">
    <property type="protein sequence ID" value="KAF0900043.1"/>
    <property type="molecule type" value="Genomic_DNA"/>
</dbReference>
<dbReference type="GO" id="GO:0020037">
    <property type="term" value="F:heme binding"/>
    <property type="evidence" value="ECO:0007669"/>
    <property type="project" value="InterPro"/>
</dbReference>
<evidence type="ECO:0000313" key="5">
    <source>
        <dbReference type="Proteomes" id="UP000479710"/>
    </source>
</evidence>
<dbReference type="GO" id="GO:0004497">
    <property type="term" value="F:monooxygenase activity"/>
    <property type="evidence" value="ECO:0007669"/>
    <property type="project" value="InterPro"/>
</dbReference>
<keyword evidence="2" id="KW-0479">Metal-binding</keyword>
<dbReference type="GO" id="GO:0016705">
    <property type="term" value="F:oxidoreductase activity, acting on paired donors, with incorporation or reduction of molecular oxygen"/>
    <property type="evidence" value="ECO:0007669"/>
    <property type="project" value="InterPro"/>
</dbReference>
<evidence type="ECO:0000256" key="3">
    <source>
        <dbReference type="ARBA" id="ARBA00023004"/>
    </source>
</evidence>
<dbReference type="Gene3D" id="1.10.630.10">
    <property type="entry name" value="Cytochrome P450"/>
    <property type="match status" value="1"/>
</dbReference>
<evidence type="ECO:0000256" key="2">
    <source>
        <dbReference type="ARBA" id="ARBA00022723"/>
    </source>
</evidence>
<reference evidence="4 5" key="1">
    <citation type="submission" date="2019-11" db="EMBL/GenBank/DDBJ databases">
        <title>Whole genome sequence of Oryza granulata.</title>
        <authorList>
            <person name="Li W."/>
        </authorList>
    </citation>
    <scope>NUCLEOTIDE SEQUENCE [LARGE SCALE GENOMIC DNA]</scope>
    <source>
        <strain evidence="5">cv. Menghai</strain>
        <tissue evidence="4">Leaf</tissue>
    </source>
</reference>
<sequence>MAYSNTIVSCAAFGDESSCSLYNNVERGHELKKVLTDFVELLGTEPMGELLPWLGWVDTLSGMEGKVQRTFEVPDGILEKVIDDHLHRREGGRQIDDDGDHRDFVDVLLDVNETDKDNYYFNLQSLIPGSYFEYLFIVN</sequence>
<gene>
    <name evidence="4" type="ORF">E2562_026274</name>
</gene>
<organism evidence="4 5">
    <name type="scientific">Oryza meyeriana var. granulata</name>
    <dbReference type="NCBI Taxonomy" id="110450"/>
    <lineage>
        <taxon>Eukaryota</taxon>
        <taxon>Viridiplantae</taxon>
        <taxon>Streptophyta</taxon>
        <taxon>Embryophyta</taxon>
        <taxon>Tracheophyta</taxon>
        <taxon>Spermatophyta</taxon>
        <taxon>Magnoliopsida</taxon>
        <taxon>Liliopsida</taxon>
        <taxon>Poales</taxon>
        <taxon>Poaceae</taxon>
        <taxon>BOP clade</taxon>
        <taxon>Oryzoideae</taxon>
        <taxon>Oryzeae</taxon>
        <taxon>Oryzinae</taxon>
        <taxon>Oryza</taxon>
        <taxon>Oryza meyeriana</taxon>
    </lineage>
</organism>
<proteinExistence type="inferred from homology"/>
<dbReference type="SUPFAM" id="SSF48264">
    <property type="entry name" value="Cytochrome P450"/>
    <property type="match status" value="1"/>
</dbReference>
<dbReference type="GO" id="GO:0005506">
    <property type="term" value="F:iron ion binding"/>
    <property type="evidence" value="ECO:0007669"/>
    <property type="project" value="InterPro"/>
</dbReference>
<dbReference type="InterPro" id="IPR036396">
    <property type="entry name" value="Cyt_P450_sf"/>
</dbReference>
<evidence type="ECO:0000256" key="1">
    <source>
        <dbReference type="ARBA" id="ARBA00010617"/>
    </source>
</evidence>
<accession>A0A6G1CK96</accession>
<dbReference type="OrthoDB" id="781802at2759"/>
<dbReference type="AlphaFoldDB" id="A0A6G1CK96"/>
<dbReference type="Proteomes" id="UP000479710">
    <property type="component" value="Unassembled WGS sequence"/>
</dbReference>
<keyword evidence="3" id="KW-0408">Iron</keyword>
<comment type="caution">
    <text evidence="4">The sequence shown here is derived from an EMBL/GenBank/DDBJ whole genome shotgun (WGS) entry which is preliminary data.</text>
</comment>
<name>A0A6G1CK96_9ORYZ</name>
<evidence type="ECO:0000313" key="4">
    <source>
        <dbReference type="EMBL" id="KAF0900043.1"/>
    </source>
</evidence>